<dbReference type="AlphaFoldDB" id="A0A517P6X0"/>
<feature type="region of interest" description="Disordered" evidence="1">
    <location>
        <begin position="190"/>
        <end position="223"/>
    </location>
</feature>
<keyword evidence="2" id="KW-0812">Transmembrane</keyword>
<gene>
    <name evidence="3" type="ORF">CA12_11940</name>
</gene>
<reference evidence="3 4" key="1">
    <citation type="submission" date="2019-02" db="EMBL/GenBank/DDBJ databases">
        <title>Deep-cultivation of Planctomycetes and their phenomic and genomic characterization uncovers novel biology.</title>
        <authorList>
            <person name="Wiegand S."/>
            <person name="Jogler M."/>
            <person name="Boedeker C."/>
            <person name="Pinto D."/>
            <person name="Vollmers J."/>
            <person name="Rivas-Marin E."/>
            <person name="Kohn T."/>
            <person name="Peeters S.H."/>
            <person name="Heuer A."/>
            <person name="Rast P."/>
            <person name="Oberbeckmann S."/>
            <person name="Bunk B."/>
            <person name="Jeske O."/>
            <person name="Meyerdierks A."/>
            <person name="Storesund J.E."/>
            <person name="Kallscheuer N."/>
            <person name="Luecker S."/>
            <person name="Lage O.M."/>
            <person name="Pohl T."/>
            <person name="Merkel B.J."/>
            <person name="Hornburger P."/>
            <person name="Mueller R.-W."/>
            <person name="Bruemmer F."/>
            <person name="Labrenz M."/>
            <person name="Spormann A.M."/>
            <person name="Op den Camp H."/>
            <person name="Overmann J."/>
            <person name="Amann R."/>
            <person name="Jetten M.S.M."/>
            <person name="Mascher T."/>
            <person name="Medema M.H."/>
            <person name="Devos D.P."/>
            <person name="Kaster A.-K."/>
            <person name="Ovreas L."/>
            <person name="Rohde M."/>
            <person name="Galperin M.Y."/>
            <person name="Jogler C."/>
        </authorList>
    </citation>
    <scope>NUCLEOTIDE SEQUENCE [LARGE SCALE GENOMIC DNA]</scope>
    <source>
        <strain evidence="3 4">CA12</strain>
    </source>
</reference>
<feature type="transmembrane region" description="Helical" evidence="2">
    <location>
        <begin position="125"/>
        <end position="142"/>
    </location>
</feature>
<accession>A0A517P6X0</accession>
<evidence type="ECO:0000256" key="2">
    <source>
        <dbReference type="SAM" id="Phobius"/>
    </source>
</evidence>
<evidence type="ECO:0000313" key="3">
    <source>
        <dbReference type="EMBL" id="QDT15113.1"/>
    </source>
</evidence>
<dbReference type="Proteomes" id="UP000318741">
    <property type="component" value="Chromosome"/>
</dbReference>
<feature type="compositionally biased region" description="Basic and acidic residues" evidence="1">
    <location>
        <begin position="190"/>
        <end position="217"/>
    </location>
</feature>
<organism evidence="3 4">
    <name type="scientific">Alienimonas californiensis</name>
    <dbReference type="NCBI Taxonomy" id="2527989"/>
    <lineage>
        <taxon>Bacteria</taxon>
        <taxon>Pseudomonadati</taxon>
        <taxon>Planctomycetota</taxon>
        <taxon>Planctomycetia</taxon>
        <taxon>Planctomycetales</taxon>
        <taxon>Planctomycetaceae</taxon>
        <taxon>Alienimonas</taxon>
    </lineage>
</organism>
<sequence>MSASPPPPPDGAPAGEGAAGGETAVVTMLGCPKCAAPLPVPAGRVRFLSCDHCGATVRLRRSHGRITAKRVRRLGRRVEGLSRAVRRMRIEEKLADLDDRWNRRRATLIDGWDERGKPQLPDRKLAVALTAVGAAAALYGAATSLLGGLFPFSLTFWGGLVVLAVGVPKWVRAERFRRGRENYRQARAALERRLSGSPSARDDTRHDARHDKARDDGPTGASR</sequence>
<keyword evidence="2" id="KW-0472">Membrane</keyword>
<keyword evidence="4" id="KW-1185">Reference proteome</keyword>
<dbReference type="RefSeq" id="WP_145357945.1">
    <property type="nucleotide sequence ID" value="NZ_CP036265.1"/>
</dbReference>
<dbReference type="EMBL" id="CP036265">
    <property type="protein sequence ID" value="QDT15113.1"/>
    <property type="molecule type" value="Genomic_DNA"/>
</dbReference>
<evidence type="ECO:0000313" key="4">
    <source>
        <dbReference type="Proteomes" id="UP000318741"/>
    </source>
</evidence>
<protein>
    <submittedName>
        <fullName evidence="3">Uncharacterized protein</fullName>
    </submittedName>
</protein>
<evidence type="ECO:0000256" key="1">
    <source>
        <dbReference type="SAM" id="MobiDB-lite"/>
    </source>
</evidence>
<name>A0A517P6X0_9PLAN</name>
<dbReference type="KEGG" id="acaf:CA12_11940"/>
<feature type="transmembrane region" description="Helical" evidence="2">
    <location>
        <begin position="148"/>
        <end position="171"/>
    </location>
</feature>
<proteinExistence type="predicted"/>
<keyword evidence="2" id="KW-1133">Transmembrane helix</keyword>
<dbReference type="OrthoDB" id="4368010at2"/>